<accession>A0ABW3ZCY3</accession>
<dbReference type="SUPFAM" id="SSF161084">
    <property type="entry name" value="MAPEG domain-like"/>
    <property type="match status" value="1"/>
</dbReference>
<feature type="transmembrane region" description="Helical" evidence="5">
    <location>
        <begin position="67"/>
        <end position="83"/>
    </location>
</feature>
<keyword evidence="7" id="KW-1185">Reference proteome</keyword>
<dbReference type="InterPro" id="IPR001129">
    <property type="entry name" value="Membr-assoc_MAPEG"/>
</dbReference>
<evidence type="ECO:0000256" key="1">
    <source>
        <dbReference type="ARBA" id="ARBA00004370"/>
    </source>
</evidence>
<name>A0ABW3ZCY3_9RHOB</name>
<protein>
    <submittedName>
        <fullName evidence="6">MAPEG family protein</fullName>
    </submittedName>
</protein>
<evidence type="ECO:0000313" key="6">
    <source>
        <dbReference type="EMBL" id="MFD1341016.1"/>
    </source>
</evidence>
<dbReference type="Pfam" id="PF01124">
    <property type="entry name" value="MAPEG"/>
    <property type="match status" value="1"/>
</dbReference>
<reference evidence="7" key="1">
    <citation type="journal article" date="2019" name="Int. J. Syst. Evol. Microbiol.">
        <title>The Global Catalogue of Microorganisms (GCM) 10K type strain sequencing project: providing services to taxonomists for standard genome sequencing and annotation.</title>
        <authorList>
            <consortium name="The Broad Institute Genomics Platform"/>
            <consortium name="The Broad Institute Genome Sequencing Center for Infectious Disease"/>
            <person name="Wu L."/>
            <person name="Ma J."/>
        </authorList>
    </citation>
    <scope>NUCLEOTIDE SEQUENCE [LARGE SCALE GENOMIC DNA]</scope>
    <source>
        <strain evidence="7">CCUG 62953</strain>
    </source>
</reference>
<keyword evidence="3 5" id="KW-1133">Transmembrane helix</keyword>
<evidence type="ECO:0000256" key="2">
    <source>
        <dbReference type="ARBA" id="ARBA00022692"/>
    </source>
</evidence>
<organism evidence="6 7">
    <name type="scientific">Litorisediminicola beolgyonensis</name>
    <dbReference type="NCBI Taxonomy" id="1173614"/>
    <lineage>
        <taxon>Bacteria</taxon>
        <taxon>Pseudomonadati</taxon>
        <taxon>Pseudomonadota</taxon>
        <taxon>Alphaproteobacteria</taxon>
        <taxon>Rhodobacterales</taxon>
        <taxon>Paracoccaceae</taxon>
        <taxon>Litorisediminicola</taxon>
    </lineage>
</organism>
<dbReference type="InterPro" id="IPR023352">
    <property type="entry name" value="MAPEG-like_dom_sf"/>
</dbReference>
<evidence type="ECO:0000256" key="5">
    <source>
        <dbReference type="SAM" id="Phobius"/>
    </source>
</evidence>
<evidence type="ECO:0000313" key="7">
    <source>
        <dbReference type="Proteomes" id="UP001597135"/>
    </source>
</evidence>
<dbReference type="PANTHER" id="PTHR35371:SF1">
    <property type="entry name" value="BLR7753 PROTEIN"/>
    <property type="match status" value="1"/>
</dbReference>
<keyword evidence="2 5" id="KW-0812">Transmembrane</keyword>
<dbReference type="PANTHER" id="PTHR35371">
    <property type="entry name" value="INNER MEMBRANE PROTEIN"/>
    <property type="match status" value="1"/>
</dbReference>
<feature type="transmembrane region" description="Helical" evidence="5">
    <location>
        <begin position="117"/>
        <end position="135"/>
    </location>
</feature>
<comment type="subcellular location">
    <subcellularLocation>
        <location evidence="1">Membrane</location>
    </subcellularLocation>
</comment>
<dbReference type="Gene3D" id="1.20.120.550">
    <property type="entry name" value="Membrane associated eicosanoid/glutathione metabolism-like domain"/>
    <property type="match status" value="1"/>
</dbReference>
<dbReference type="EMBL" id="JBHTMU010000001">
    <property type="protein sequence ID" value="MFD1341016.1"/>
    <property type="molecule type" value="Genomic_DNA"/>
</dbReference>
<keyword evidence="4 5" id="KW-0472">Membrane</keyword>
<proteinExistence type="predicted"/>
<gene>
    <name evidence="6" type="ORF">ACFQ4E_01120</name>
</gene>
<dbReference type="RefSeq" id="WP_386801072.1">
    <property type="nucleotide sequence ID" value="NZ_JBHTMU010000001.1"/>
</dbReference>
<evidence type="ECO:0000256" key="3">
    <source>
        <dbReference type="ARBA" id="ARBA00022989"/>
    </source>
</evidence>
<comment type="caution">
    <text evidence="6">The sequence shown here is derived from an EMBL/GenBank/DDBJ whole genome shotgun (WGS) entry which is preliminary data.</text>
</comment>
<evidence type="ECO:0000256" key="4">
    <source>
        <dbReference type="ARBA" id="ARBA00023136"/>
    </source>
</evidence>
<sequence length="136" mass="14959">MTPELTILTLAALLQVLQFALVSVRANLELGPAKTTSPRDRDRLGGSLEDLASRGTARLFRAMNNHFEGLILFSIAVFVITFSDQGNAFTAGCAAAYLLARILYVPAYFFGWRPWRSLIWMVGFGATVLMLIAALF</sequence>
<feature type="transmembrane region" description="Helical" evidence="5">
    <location>
        <begin position="6"/>
        <end position="24"/>
    </location>
</feature>
<feature type="transmembrane region" description="Helical" evidence="5">
    <location>
        <begin position="89"/>
        <end position="110"/>
    </location>
</feature>
<dbReference type="Proteomes" id="UP001597135">
    <property type="component" value="Unassembled WGS sequence"/>
</dbReference>